<dbReference type="PANTHER" id="PTHR48112:SF15">
    <property type="entry name" value="HMG BOX DOMAIN-CONTAINING PROTEIN"/>
    <property type="match status" value="1"/>
</dbReference>
<feature type="compositionally biased region" description="Basic and acidic residues" evidence="3">
    <location>
        <begin position="1"/>
        <end position="10"/>
    </location>
</feature>
<dbReference type="GO" id="GO:0005634">
    <property type="term" value="C:nucleus"/>
    <property type="evidence" value="ECO:0007669"/>
    <property type="project" value="UniProtKB-UniRule"/>
</dbReference>
<feature type="DNA-binding region" description="HMG box" evidence="2">
    <location>
        <begin position="142"/>
        <end position="215"/>
    </location>
</feature>
<dbReference type="InterPro" id="IPR009071">
    <property type="entry name" value="HMG_box_dom"/>
</dbReference>
<dbReference type="GO" id="GO:0003677">
    <property type="term" value="F:DNA binding"/>
    <property type="evidence" value="ECO:0007669"/>
    <property type="project" value="UniProtKB-UniRule"/>
</dbReference>
<proteinExistence type="predicted"/>
<reference evidence="5 6" key="1">
    <citation type="submission" date="2019-01" db="EMBL/GenBank/DDBJ databases">
        <authorList>
            <person name="Ferrante I. M."/>
        </authorList>
    </citation>
    <scope>NUCLEOTIDE SEQUENCE [LARGE SCALE GENOMIC DNA]</scope>
    <source>
        <strain evidence="5 6">B856</strain>
    </source>
</reference>
<feature type="region of interest" description="Disordered" evidence="3">
    <location>
        <begin position="55"/>
        <end position="145"/>
    </location>
</feature>
<evidence type="ECO:0000256" key="1">
    <source>
        <dbReference type="ARBA" id="ARBA00023125"/>
    </source>
</evidence>
<sequence length="441" mass="47976">MNAEGSELRSNDPSPMSNAGDGGVRTPTIDFDDWAVDPFSLSKEIDVFSSFAGVEEDAPNADSNRASFPPSSGAVVGKNSTLTGTEDKKTLVANQKSRKRNHAQQSQGKQATTVSSKNASSAKKRSDCIPISRRKKKPKGMPKRPLSAYNLYFQAERTNIIASQQAENGPRIGFEGLGKIVGKKWRDLSSADKKEYEKLAEKDSERYRREMDAYQKKKAKRFEEEAASRTPVVSSIPSSTTSAQAAPFDLRFPKRQGSIQIVTIGGEGVGNSVAFAHPPESMVSSVSSLPPGTTTIPYRPAHSAHVEQPQSRHALQQNSILEALNIASAVGGAVTRVSPPNYYPHQTVPDNGDLPPYTVPHRNDNYPMQPGMEVVLADRNGIDRKYRVQYTCYSMTRQNANKYIESLTRSSNSSSTTPAPPPPPPVATTMGANTEYGVWGV</sequence>
<dbReference type="PANTHER" id="PTHR48112">
    <property type="entry name" value="HIGH MOBILITY GROUP PROTEIN DSP1"/>
    <property type="match status" value="1"/>
</dbReference>
<keyword evidence="1 2" id="KW-0238">DNA-binding</keyword>
<dbReference type="InterPro" id="IPR036910">
    <property type="entry name" value="HMG_box_dom_sf"/>
</dbReference>
<gene>
    <name evidence="5" type="ORF">PSNMU_V1.4_AUG-EV-PASAV3_0081080</name>
</gene>
<organism evidence="5 6">
    <name type="scientific">Pseudo-nitzschia multistriata</name>
    <dbReference type="NCBI Taxonomy" id="183589"/>
    <lineage>
        <taxon>Eukaryota</taxon>
        <taxon>Sar</taxon>
        <taxon>Stramenopiles</taxon>
        <taxon>Ochrophyta</taxon>
        <taxon>Bacillariophyta</taxon>
        <taxon>Bacillariophyceae</taxon>
        <taxon>Bacillariophycidae</taxon>
        <taxon>Bacillariales</taxon>
        <taxon>Bacillariaceae</taxon>
        <taxon>Pseudo-nitzschia</taxon>
    </lineage>
</organism>
<name>A0A448ZGI4_9STRA</name>
<evidence type="ECO:0000313" key="6">
    <source>
        <dbReference type="Proteomes" id="UP000291116"/>
    </source>
</evidence>
<feature type="compositionally biased region" description="Basic residues" evidence="3">
    <location>
        <begin position="132"/>
        <end position="142"/>
    </location>
</feature>
<dbReference type="SMART" id="SM00398">
    <property type="entry name" value="HMG"/>
    <property type="match status" value="1"/>
</dbReference>
<keyword evidence="6" id="KW-1185">Reference proteome</keyword>
<feature type="region of interest" description="Disordered" evidence="3">
    <location>
        <begin position="1"/>
        <end position="31"/>
    </location>
</feature>
<dbReference type="OrthoDB" id="49060at2759"/>
<dbReference type="AlphaFoldDB" id="A0A448ZGI4"/>
<dbReference type="PROSITE" id="PS50118">
    <property type="entry name" value="HMG_BOX_2"/>
    <property type="match status" value="1"/>
</dbReference>
<evidence type="ECO:0000259" key="4">
    <source>
        <dbReference type="PROSITE" id="PS50118"/>
    </source>
</evidence>
<accession>A0A448ZGI4</accession>
<evidence type="ECO:0000256" key="2">
    <source>
        <dbReference type="PROSITE-ProRule" id="PRU00267"/>
    </source>
</evidence>
<feature type="domain" description="HMG box" evidence="4">
    <location>
        <begin position="142"/>
        <end position="215"/>
    </location>
</feature>
<dbReference type="Proteomes" id="UP000291116">
    <property type="component" value="Unassembled WGS sequence"/>
</dbReference>
<protein>
    <recommendedName>
        <fullName evidence="4">HMG box domain-containing protein</fullName>
    </recommendedName>
</protein>
<feature type="compositionally biased region" description="Polar residues" evidence="3">
    <location>
        <begin position="61"/>
        <end position="70"/>
    </location>
</feature>
<dbReference type="EMBL" id="CAACVS010000335">
    <property type="protein sequence ID" value="VEU41142.1"/>
    <property type="molecule type" value="Genomic_DNA"/>
</dbReference>
<feature type="region of interest" description="Disordered" evidence="3">
    <location>
        <begin position="221"/>
        <end position="240"/>
    </location>
</feature>
<keyword evidence="2" id="KW-0539">Nucleus</keyword>
<evidence type="ECO:0000313" key="5">
    <source>
        <dbReference type="EMBL" id="VEU41142.1"/>
    </source>
</evidence>
<dbReference type="Pfam" id="PF00505">
    <property type="entry name" value="HMG_box"/>
    <property type="match status" value="1"/>
</dbReference>
<feature type="compositionally biased region" description="Polar residues" evidence="3">
    <location>
        <begin position="103"/>
        <end position="114"/>
    </location>
</feature>
<dbReference type="InterPro" id="IPR050342">
    <property type="entry name" value="HMGB"/>
</dbReference>
<feature type="compositionally biased region" description="Low complexity" evidence="3">
    <location>
        <begin position="228"/>
        <end position="240"/>
    </location>
</feature>
<feature type="region of interest" description="Disordered" evidence="3">
    <location>
        <begin position="406"/>
        <end position="432"/>
    </location>
</feature>
<feature type="compositionally biased region" description="Low complexity" evidence="3">
    <location>
        <begin position="408"/>
        <end position="417"/>
    </location>
</feature>
<evidence type="ECO:0000256" key="3">
    <source>
        <dbReference type="SAM" id="MobiDB-lite"/>
    </source>
</evidence>
<dbReference type="Gene3D" id="1.10.30.10">
    <property type="entry name" value="High mobility group box domain"/>
    <property type="match status" value="1"/>
</dbReference>
<dbReference type="SUPFAM" id="SSF47095">
    <property type="entry name" value="HMG-box"/>
    <property type="match status" value="1"/>
</dbReference>